<dbReference type="Pfam" id="PF01381">
    <property type="entry name" value="HTH_3"/>
    <property type="match status" value="1"/>
</dbReference>
<dbReference type="EMBL" id="JAMYQB010000006">
    <property type="protein sequence ID" value="MER9404436.1"/>
    <property type="molecule type" value="Genomic_DNA"/>
</dbReference>
<gene>
    <name evidence="3" type="ORF">NKI36_10285</name>
</gene>
<proteinExistence type="predicted"/>
<feature type="domain" description="HTH cro/C1-type" evidence="2">
    <location>
        <begin position="31"/>
        <end position="84"/>
    </location>
</feature>
<dbReference type="Gene3D" id="1.10.260.40">
    <property type="entry name" value="lambda repressor-like DNA-binding domains"/>
    <property type="match status" value="1"/>
</dbReference>
<dbReference type="PROSITE" id="PS50943">
    <property type="entry name" value="HTH_CROC1"/>
    <property type="match status" value="1"/>
</dbReference>
<name>A0ABV1YY01_9HYPH</name>
<dbReference type="InterPro" id="IPR010982">
    <property type="entry name" value="Lambda_DNA-bd_dom_sf"/>
</dbReference>
<dbReference type="InterPro" id="IPR001387">
    <property type="entry name" value="Cro/C1-type_HTH"/>
</dbReference>
<reference evidence="3 4" key="1">
    <citation type="journal article" date="2024" name="Proc. Natl. Acad. Sci. U.S.A.">
        <title>The evolutionary genomics of adaptation to stress in wild rhizobium bacteria.</title>
        <authorList>
            <person name="Kehlet-Delgado H."/>
            <person name="Montoya A.P."/>
            <person name="Jensen K.T."/>
            <person name="Wendlandt C.E."/>
            <person name="Dexheimer C."/>
            <person name="Roberts M."/>
            <person name="Torres Martinez L."/>
            <person name="Friesen M.L."/>
            <person name="Griffitts J.S."/>
            <person name="Porter S.S."/>
        </authorList>
    </citation>
    <scope>NUCLEOTIDE SEQUENCE [LARGE SCALE GENOMIC DNA]</scope>
    <source>
        <strain evidence="3 4">M0641</strain>
    </source>
</reference>
<protein>
    <submittedName>
        <fullName evidence="3">Helix-turn-helix transcriptional regulator</fullName>
    </submittedName>
</protein>
<dbReference type="RefSeq" id="WP_352557508.1">
    <property type="nucleotide sequence ID" value="NZ_JAMYQB010000006.1"/>
</dbReference>
<evidence type="ECO:0000256" key="1">
    <source>
        <dbReference type="SAM" id="MobiDB-lite"/>
    </source>
</evidence>
<evidence type="ECO:0000313" key="3">
    <source>
        <dbReference type="EMBL" id="MER9404436.1"/>
    </source>
</evidence>
<evidence type="ECO:0000313" key="4">
    <source>
        <dbReference type="Proteomes" id="UP001433071"/>
    </source>
</evidence>
<comment type="caution">
    <text evidence="3">The sequence shown here is derived from an EMBL/GenBank/DDBJ whole genome shotgun (WGS) entry which is preliminary data.</text>
</comment>
<dbReference type="SMART" id="SM00530">
    <property type="entry name" value="HTH_XRE"/>
    <property type="match status" value="1"/>
</dbReference>
<dbReference type="Proteomes" id="UP001433071">
    <property type="component" value="Unassembled WGS sequence"/>
</dbReference>
<evidence type="ECO:0000259" key="2">
    <source>
        <dbReference type="PROSITE" id="PS50943"/>
    </source>
</evidence>
<dbReference type="CDD" id="cd00093">
    <property type="entry name" value="HTH_XRE"/>
    <property type="match status" value="1"/>
</dbReference>
<feature type="compositionally biased region" description="Polar residues" evidence="1">
    <location>
        <begin position="10"/>
        <end position="24"/>
    </location>
</feature>
<organism evidence="3 4">
    <name type="scientific">Mesorhizobium caraganae</name>
    <dbReference type="NCBI Taxonomy" id="483206"/>
    <lineage>
        <taxon>Bacteria</taxon>
        <taxon>Pseudomonadati</taxon>
        <taxon>Pseudomonadota</taxon>
        <taxon>Alphaproteobacteria</taxon>
        <taxon>Hyphomicrobiales</taxon>
        <taxon>Phyllobacteriaceae</taxon>
        <taxon>Mesorhizobium</taxon>
    </lineage>
</organism>
<feature type="region of interest" description="Disordered" evidence="1">
    <location>
        <begin position="1"/>
        <end position="24"/>
    </location>
</feature>
<keyword evidence="4" id="KW-1185">Reference proteome</keyword>
<accession>A0ABV1YY01</accession>
<dbReference type="SUPFAM" id="SSF47413">
    <property type="entry name" value="lambda repressor-like DNA-binding domains"/>
    <property type="match status" value="1"/>
</dbReference>
<sequence>MADGIRDHGVSQQDGRGESTSTLVMTPEQSRAARALLNWSQVRLASKSGLSEGTIRDFENGRKIPRPTTLAALLHAFEVAGVVFTAAGPSRTNFSEGEAGVIGSNEM</sequence>